<dbReference type="Pfam" id="PF00107">
    <property type="entry name" value="ADH_zinc_N"/>
    <property type="match status" value="1"/>
</dbReference>
<comment type="caution">
    <text evidence="9">The sequence shown here is derived from an EMBL/GenBank/DDBJ whole genome shotgun (WGS) entry which is preliminary data.</text>
</comment>
<evidence type="ECO:0000313" key="9">
    <source>
        <dbReference type="EMBL" id="TEY54140.1"/>
    </source>
</evidence>
<keyword evidence="4 6" id="KW-0862">Zinc</keyword>
<protein>
    <recommendedName>
        <fullName evidence="11">Enoyl reductase (ER) domain-containing protein</fullName>
    </recommendedName>
</protein>
<accession>A0A4Y8CXV8</accession>
<dbReference type="InterPro" id="IPR013149">
    <property type="entry name" value="ADH-like_C"/>
</dbReference>
<dbReference type="Proteomes" id="UP000297299">
    <property type="component" value="Unassembled WGS sequence"/>
</dbReference>
<dbReference type="InterPro" id="IPR011032">
    <property type="entry name" value="GroES-like_sf"/>
</dbReference>
<organism evidence="9 10">
    <name type="scientific">Botryotinia calthae</name>
    <dbReference type="NCBI Taxonomy" id="38488"/>
    <lineage>
        <taxon>Eukaryota</taxon>
        <taxon>Fungi</taxon>
        <taxon>Dikarya</taxon>
        <taxon>Ascomycota</taxon>
        <taxon>Pezizomycotina</taxon>
        <taxon>Leotiomycetes</taxon>
        <taxon>Helotiales</taxon>
        <taxon>Sclerotiniaceae</taxon>
        <taxon>Botryotinia</taxon>
    </lineage>
</organism>
<evidence type="ECO:0000256" key="1">
    <source>
        <dbReference type="ARBA" id="ARBA00001947"/>
    </source>
</evidence>
<dbReference type="PANTHER" id="PTHR43350">
    <property type="entry name" value="NAD-DEPENDENT ALCOHOL DEHYDROGENASE"/>
    <property type="match status" value="1"/>
</dbReference>
<dbReference type="OrthoDB" id="1560166at2759"/>
<dbReference type="GO" id="GO:0016491">
    <property type="term" value="F:oxidoreductase activity"/>
    <property type="evidence" value="ECO:0007669"/>
    <property type="project" value="UniProtKB-KW"/>
</dbReference>
<dbReference type="Gene3D" id="3.90.180.10">
    <property type="entry name" value="Medium-chain alcohol dehydrogenases, catalytic domain"/>
    <property type="match status" value="1"/>
</dbReference>
<sequence length="329" mass="35176">MIVSKRPVGAIGTYSKVMGHEGIGWVRKVGSKVTSAQIEDCVSLTISSCSKCRLCTRGHRTSCEKYLVQDHGQPPGFTVDKTDAQSLVDKVFVGEDKFASWSNVKESSVVNISHLISEDENFSVLAPLDCKFQTGAGTVTKLAGATSDDSITILGAGAVGMSAMMAAKILGCNPIITVDCIASRLILAKTLGATYTVNTEELDLADQVRTITGGIGSTITIDTSGIVSLIKTAIDITARIGKIILVGVPPLSAAEIRFDLLSFLRSGKSIVRFLEGDVIPSQFVPEMIKWYKNGEFPIDKLVKTYKAEEFGQAISDMISGSTVKSVLLW</sequence>
<comment type="similarity">
    <text evidence="2 6">Belongs to the zinc-containing alcohol dehydrogenase family.</text>
</comment>
<evidence type="ECO:0008006" key="11">
    <source>
        <dbReference type="Google" id="ProtNLM"/>
    </source>
</evidence>
<evidence type="ECO:0000256" key="5">
    <source>
        <dbReference type="ARBA" id="ARBA00023002"/>
    </source>
</evidence>
<dbReference type="InterPro" id="IPR002328">
    <property type="entry name" value="ADH_Zn_CS"/>
</dbReference>
<name>A0A4Y8CXV8_9HELO</name>
<dbReference type="PANTHER" id="PTHR43350:SF2">
    <property type="entry name" value="GROES-LIKE ZINC-BINDING ALCOHOL DEHYDROGENASE FAMILY PROTEIN"/>
    <property type="match status" value="1"/>
</dbReference>
<evidence type="ECO:0000259" key="8">
    <source>
        <dbReference type="Pfam" id="PF08240"/>
    </source>
</evidence>
<evidence type="ECO:0000256" key="6">
    <source>
        <dbReference type="RuleBase" id="RU361277"/>
    </source>
</evidence>
<feature type="domain" description="Alcohol dehydrogenase-like C-terminal" evidence="7">
    <location>
        <begin position="158"/>
        <end position="291"/>
    </location>
</feature>
<evidence type="ECO:0000256" key="4">
    <source>
        <dbReference type="ARBA" id="ARBA00022833"/>
    </source>
</evidence>
<dbReference type="GO" id="GO:0008270">
    <property type="term" value="F:zinc ion binding"/>
    <property type="evidence" value="ECO:0007669"/>
    <property type="project" value="InterPro"/>
</dbReference>
<evidence type="ECO:0000259" key="7">
    <source>
        <dbReference type="Pfam" id="PF00107"/>
    </source>
</evidence>
<dbReference type="SUPFAM" id="SSF51735">
    <property type="entry name" value="NAD(P)-binding Rossmann-fold domains"/>
    <property type="match status" value="1"/>
</dbReference>
<dbReference type="Pfam" id="PF08240">
    <property type="entry name" value="ADH_N"/>
    <property type="match status" value="1"/>
</dbReference>
<gene>
    <name evidence="9" type="ORF">BOTCAL_0242g00100</name>
</gene>
<dbReference type="STRING" id="38488.A0A4Y8CXV8"/>
<dbReference type="InterPro" id="IPR013154">
    <property type="entry name" value="ADH-like_N"/>
</dbReference>
<comment type="cofactor">
    <cofactor evidence="1 6">
        <name>Zn(2+)</name>
        <dbReference type="ChEBI" id="CHEBI:29105"/>
    </cofactor>
</comment>
<dbReference type="SUPFAM" id="SSF50129">
    <property type="entry name" value="GroES-like"/>
    <property type="match status" value="1"/>
</dbReference>
<feature type="domain" description="Alcohol dehydrogenase-like N-terminal" evidence="8">
    <location>
        <begin position="14"/>
        <end position="69"/>
    </location>
</feature>
<dbReference type="PROSITE" id="PS00059">
    <property type="entry name" value="ADH_ZINC"/>
    <property type="match status" value="1"/>
</dbReference>
<evidence type="ECO:0000313" key="10">
    <source>
        <dbReference type="Proteomes" id="UP000297299"/>
    </source>
</evidence>
<evidence type="ECO:0000256" key="3">
    <source>
        <dbReference type="ARBA" id="ARBA00022723"/>
    </source>
</evidence>
<keyword evidence="3 6" id="KW-0479">Metal-binding</keyword>
<keyword evidence="10" id="KW-1185">Reference proteome</keyword>
<keyword evidence="5" id="KW-0560">Oxidoreductase</keyword>
<evidence type="ECO:0000256" key="2">
    <source>
        <dbReference type="ARBA" id="ARBA00008072"/>
    </source>
</evidence>
<dbReference type="AlphaFoldDB" id="A0A4Y8CXV8"/>
<proteinExistence type="inferred from homology"/>
<dbReference type="EMBL" id="PHWZ01000242">
    <property type="protein sequence ID" value="TEY54140.1"/>
    <property type="molecule type" value="Genomic_DNA"/>
</dbReference>
<dbReference type="InterPro" id="IPR036291">
    <property type="entry name" value="NAD(P)-bd_dom_sf"/>
</dbReference>
<dbReference type="Gene3D" id="3.40.50.720">
    <property type="entry name" value="NAD(P)-binding Rossmann-like Domain"/>
    <property type="match status" value="1"/>
</dbReference>
<reference evidence="9 10" key="1">
    <citation type="submission" date="2017-11" db="EMBL/GenBank/DDBJ databases">
        <title>Comparative genomics of Botrytis spp.</title>
        <authorList>
            <person name="Valero-Jimenez C.A."/>
            <person name="Tapia P."/>
            <person name="Veloso J."/>
            <person name="Silva-Moreno E."/>
            <person name="Staats M."/>
            <person name="Valdes J.H."/>
            <person name="Van Kan J.A.L."/>
        </authorList>
    </citation>
    <scope>NUCLEOTIDE SEQUENCE [LARGE SCALE GENOMIC DNA]</scope>
    <source>
        <strain evidence="9 10">MUCL2830</strain>
    </source>
</reference>